<evidence type="ECO:0000256" key="2">
    <source>
        <dbReference type="ARBA" id="ARBA00022649"/>
    </source>
</evidence>
<dbReference type="EMBL" id="PRDG01000006">
    <property type="protein sequence ID" value="MBP2624175.1"/>
    <property type="molecule type" value="Genomic_DNA"/>
</dbReference>
<keyword evidence="2" id="KW-1277">Toxin-antitoxin system</keyword>
<evidence type="ECO:0000313" key="4">
    <source>
        <dbReference type="EMBL" id="MBP2624175.1"/>
    </source>
</evidence>
<keyword evidence="3" id="KW-0812">Transmembrane</keyword>
<keyword evidence="3" id="KW-0472">Membrane</keyword>
<comment type="similarity">
    <text evidence="1">Belongs to the RelE toxin family.</text>
</comment>
<organism evidence="4 5">
    <name type="scientific">Streptococcus oricebi</name>
    <dbReference type="NCBI Taxonomy" id="1547447"/>
    <lineage>
        <taxon>Bacteria</taxon>
        <taxon>Bacillati</taxon>
        <taxon>Bacillota</taxon>
        <taxon>Bacilli</taxon>
        <taxon>Lactobacillales</taxon>
        <taxon>Streptococcaceae</taxon>
        <taxon>Streptococcus</taxon>
    </lineage>
</organism>
<dbReference type="InterPro" id="IPR051803">
    <property type="entry name" value="TA_system_RelE-like_toxin"/>
</dbReference>
<dbReference type="PANTHER" id="PTHR33755">
    <property type="entry name" value="TOXIN PARE1-RELATED"/>
    <property type="match status" value="1"/>
</dbReference>
<sequence>MAYKLVVTLEAEEDLAAIYRYISRRFLSSQAAKNTLANIKQSLKKLASIPDLGLDVSERVGKQFPKNERVRMLPTGHYLVFYIFDGQVVSVLRILYQRRDWIQLFKER</sequence>
<dbReference type="RefSeq" id="WP_209628926.1">
    <property type="nucleotide sequence ID" value="NZ_PRDG01000006.1"/>
</dbReference>
<accession>A0ABS5B5S4</accession>
<evidence type="ECO:0000313" key="5">
    <source>
        <dbReference type="Proteomes" id="UP001519296"/>
    </source>
</evidence>
<dbReference type="InterPro" id="IPR035093">
    <property type="entry name" value="RelE/ParE_toxin_dom_sf"/>
</dbReference>
<keyword evidence="5" id="KW-1185">Reference proteome</keyword>
<dbReference type="Proteomes" id="UP001519296">
    <property type="component" value="Unassembled WGS sequence"/>
</dbReference>
<dbReference type="InterPro" id="IPR007712">
    <property type="entry name" value="RelE/ParE_toxin"/>
</dbReference>
<dbReference type="Gene3D" id="3.30.2310.20">
    <property type="entry name" value="RelE-like"/>
    <property type="match status" value="1"/>
</dbReference>
<reference evidence="4 5" key="1">
    <citation type="submission" date="2018-02" db="EMBL/GenBank/DDBJ databases">
        <title>Draft genome sequence of Streptococcus oricebi CCUG 70868T type strain.</title>
        <authorList>
            <person name="Mendez V."/>
            <person name="Salva-Serra F."/>
            <person name="Jaen-Luchoro D."/>
            <person name="Gonzales-Siles L."/>
            <person name="Karlsson R."/>
            <person name="Engstrom-Jakobsson H."/>
            <person name="Busquets A."/>
            <person name="Gomila M."/>
            <person name="Pineiro-Iglesias B."/>
            <person name="Bennasar-Figueras A."/>
            <person name="Seeger M."/>
            <person name="Moore E."/>
        </authorList>
    </citation>
    <scope>NUCLEOTIDE SEQUENCE [LARGE SCALE GENOMIC DNA]</scope>
    <source>
        <strain evidence="4 5">CCUG 70868</strain>
    </source>
</reference>
<name>A0ABS5B5S4_9STRE</name>
<keyword evidence="3" id="KW-1133">Transmembrane helix</keyword>
<feature type="transmembrane region" description="Helical" evidence="3">
    <location>
        <begin position="76"/>
        <end position="96"/>
    </location>
</feature>
<protein>
    <submittedName>
        <fullName evidence="4">Type II toxin-antitoxin system RelE/ParE family toxin</fullName>
    </submittedName>
</protein>
<proteinExistence type="inferred from homology"/>
<dbReference type="Pfam" id="PF05016">
    <property type="entry name" value="ParE_toxin"/>
    <property type="match status" value="1"/>
</dbReference>
<gene>
    <name evidence="4" type="ORF">C4K46_09530</name>
</gene>
<comment type="caution">
    <text evidence="4">The sequence shown here is derived from an EMBL/GenBank/DDBJ whole genome shotgun (WGS) entry which is preliminary data.</text>
</comment>
<evidence type="ECO:0000256" key="1">
    <source>
        <dbReference type="ARBA" id="ARBA00006226"/>
    </source>
</evidence>
<evidence type="ECO:0000256" key="3">
    <source>
        <dbReference type="SAM" id="Phobius"/>
    </source>
</evidence>